<dbReference type="Proteomes" id="UP000009026">
    <property type="component" value="Chromosome"/>
</dbReference>
<dbReference type="GO" id="GO:0048040">
    <property type="term" value="F:UDP-glucuronate decarboxylase activity"/>
    <property type="evidence" value="ECO:0007669"/>
    <property type="project" value="TreeGrafter"/>
</dbReference>
<dbReference type="STRING" id="1297742.A176_003408"/>
<evidence type="ECO:0000256" key="4">
    <source>
        <dbReference type="ARBA" id="ARBA00022793"/>
    </source>
</evidence>
<sequence length="322" mass="34897">MKSMRGKRVAVLGGAGFVGSHLCERLLDDGAAVVIAVDNLITGNEENLCTLNGRPGFSFVKADITEGIPVEGPLDYVFNMASPASPIDYAQLPLETLRVGSIGTENGLKLAEANQAVFLMASTSEVYGDPLVHPQREDYWGNVNPIGPRSVYDEAKRYSEAITAAYGRTKGVQVRIVRIFNTYGPRMRLNDGRVVPAFVGQALKGEDFTVFGDGSQTRSFCYVKDLVDGLVRLMLSDESSPVNIGNPREMTIRQFAEAVRAAAGGGGTIIEKPLPKDDPKQRQPDITRAKTLLGWEPKVPLEEGLRETIAWFREVAGPGTPA</sequence>
<accession>A0A0H4WSR3</accession>
<keyword evidence="10" id="KW-0325">Glycoprotein</keyword>
<dbReference type="eggNOG" id="COG0451">
    <property type="taxonomic scope" value="Bacteria"/>
</dbReference>
<evidence type="ECO:0000256" key="6">
    <source>
        <dbReference type="ARBA" id="ARBA00022989"/>
    </source>
</evidence>
<gene>
    <name evidence="14" type="ORF">A176_003408</name>
</gene>
<evidence type="ECO:0000313" key="15">
    <source>
        <dbReference type="Proteomes" id="UP000009026"/>
    </source>
</evidence>
<evidence type="ECO:0000256" key="9">
    <source>
        <dbReference type="ARBA" id="ARBA00023136"/>
    </source>
</evidence>
<dbReference type="CDD" id="cd05230">
    <property type="entry name" value="UGD_SDR_e"/>
    <property type="match status" value="1"/>
</dbReference>
<keyword evidence="4" id="KW-0210">Decarboxylase</keyword>
<evidence type="ECO:0000256" key="11">
    <source>
        <dbReference type="ARBA" id="ARBA00023239"/>
    </source>
</evidence>
<dbReference type="InterPro" id="IPR036291">
    <property type="entry name" value="NAD(P)-bd_dom_sf"/>
</dbReference>
<dbReference type="UniPathway" id="UPA00796">
    <property type="reaction ID" value="UER00771"/>
</dbReference>
<name>A0A0H4WSR3_9BACT</name>
<dbReference type="InterPro" id="IPR044516">
    <property type="entry name" value="UXS-like"/>
</dbReference>
<evidence type="ECO:0000256" key="1">
    <source>
        <dbReference type="ARBA" id="ARBA00001911"/>
    </source>
</evidence>
<dbReference type="SUPFAM" id="SSF51735">
    <property type="entry name" value="NAD(P)-binding Rossmann-fold domains"/>
    <property type="match status" value="1"/>
</dbReference>
<keyword evidence="8" id="KW-0333">Golgi apparatus</keyword>
<dbReference type="FunFam" id="3.40.50.720:FF:000065">
    <property type="entry name" value="UDP-glucuronic acid decarboxylase 1"/>
    <property type="match status" value="1"/>
</dbReference>
<keyword evidence="7" id="KW-0520">NAD</keyword>
<dbReference type="GO" id="GO:0042732">
    <property type="term" value="P:D-xylose metabolic process"/>
    <property type="evidence" value="ECO:0007669"/>
    <property type="project" value="InterPro"/>
</dbReference>
<keyword evidence="5" id="KW-0735">Signal-anchor</keyword>
<dbReference type="PATRIC" id="fig|1297742.4.peg.3437"/>
<dbReference type="GO" id="GO:0005737">
    <property type="term" value="C:cytoplasm"/>
    <property type="evidence" value="ECO:0007669"/>
    <property type="project" value="TreeGrafter"/>
</dbReference>
<evidence type="ECO:0000256" key="3">
    <source>
        <dbReference type="ARBA" id="ARBA00022692"/>
    </source>
</evidence>
<evidence type="ECO:0000256" key="7">
    <source>
        <dbReference type="ARBA" id="ARBA00023027"/>
    </source>
</evidence>
<keyword evidence="6" id="KW-1133">Transmembrane helix</keyword>
<proteinExistence type="predicted"/>
<reference evidence="14 15" key="1">
    <citation type="journal article" date="2016" name="PLoS ONE">
        <title>Complete Genome Sequence and Comparative Genomics of a Novel Myxobacterium Myxococcus hansupus.</title>
        <authorList>
            <person name="Sharma G."/>
            <person name="Narwani T."/>
            <person name="Subramanian S."/>
        </authorList>
    </citation>
    <scope>NUCLEOTIDE SEQUENCE [LARGE SCALE GENOMIC DNA]</scope>
    <source>
        <strain evidence="15">mixupus</strain>
    </source>
</reference>
<dbReference type="GO" id="GO:0033320">
    <property type="term" value="P:UDP-D-xylose biosynthetic process"/>
    <property type="evidence" value="ECO:0007669"/>
    <property type="project" value="UniProtKB-UniPathway"/>
</dbReference>
<dbReference type="KEGG" id="mym:A176_003408"/>
<dbReference type="GO" id="GO:0070403">
    <property type="term" value="F:NAD+ binding"/>
    <property type="evidence" value="ECO:0007669"/>
    <property type="project" value="InterPro"/>
</dbReference>
<dbReference type="AlphaFoldDB" id="A0A0H4WSR3"/>
<dbReference type="EMBL" id="CP012109">
    <property type="protein sequence ID" value="AKQ66496.1"/>
    <property type="molecule type" value="Genomic_DNA"/>
</dbReference>
<keyword evidence="11" id="KW-0456">Lyase</keyword>
<evidence type="ECO:0000259" key="13">
    <source>
        <dbReference type="Pfam" id="PF01370"/>
    </source>
</evidence>
<organism evidence="14 15">
    <name type="scientific">Pseudomyxococcus hansupus</name>
    <dbReference type="NCBI Taxonomy" id="1297742"/>
    <lineage>
        <taxon>Bacteria</taxon>
        <taxon>Pseudomonadati</taxon>
        <taxon>Myxococcota</taxon>
        <taxon>Myxococcia</taxon>
        <taxon>Myxococcales</taxon>
        <taxon>Cystobacterineae</taxon>
        <taxon>Myxococcaceae</taxon>
        <taxon>Pseudomyxococcus</taxon>
    </lineage>
</organism>
<dbReference type="InterPro" id="IPR001509">
    <property type="entry name" value="Epimerase_deHydtase"/>
</dbReference>
<comment type="subcellular location">
    <subcellularLocation>
        <location evidence="2">Golgi apparatus membrane</location>
        <topology evidence="2">Single-pass type II membrane protein</topology>
    </subcellularLocation>
    <subcellularLocation>
        <location evidence="12">Golgi apparatus</location>
        <location evidence="12">Golgi stack membrane</location>
    </subcellularLocation>
</comment>
<evidence type="ECO:0000256" key="10">
    <source>
        <dbReference type="ARBA" id="ARBA00023180"/>
    </source>
</evidence>
<evidence type="ECO:0000256" key="8">
    <source>
        <dbReference type="ARBA" id="ARBA00023034"/>
    </source>
</evidence>
<dbReference type="PANTHER" id="PTHR43078:SF6">
    <property type="entry name" value="UDP-GLUCURONIC ACID DECARBOXYLASE 1"/>
    <property type="match status" value="1"/>
</dbReference>
<keyword evidence="15" id="KW-1185">Reference proteome</keyword>
<dbReference type="PANTHER" id="PTHR43078">
    <property type="entry name" value="UDP-GLUCURONIC ACID DECARBOXYLASE-RELATED"/>
    <property type="match status" value="1"/>
</dbReference>
<comment type="cofactor">
    <cofactor evidence="1">
        <name>NAD(+)</name>
        <dbReference type="ChEBI" id="CHEBI:57540"/>
    </cofactor>
</comment>
<dbReference type="Pfam" id="PF01370">
    <property type="entry name" value="Epimerase"/>
    <property type="match status" value="1"/>
</dbReference>
<keyword evidence="9" id="KW-0472">Membrane</keyword>
<feature type="domain" description="NAD-dependent epimerase/dehydratase" evidence="13">
    <location>
        <begin position="9"/>
        <end position="245"/>
    </location>
</feature>
<evidence type="ECO:0000256" key="2">
    <source>
        <dbReference type="ARBA" id="ARBA00004323"/>
    </source>
</evidence>
<dbReference type="Gene3D" id="3.40.50.720">
    <property type="entry name" value="NAD(P)-binding Rossmann-like Domain"/>
    <property type="match status" value="1"/>
</dbReference>
<protein>
    <submittedName>
        <fullName evidence="14">dTDP-glucose 4,6-dehydratase</fullName>
    </submittedName>
</protein>
<evidence type="ECO:0000256" key="12">
    <source>
        <dbReference type="ARBA" id="ARBA00037859"/>
    </source>
</evidence>
<evidence type="ECO:0000256" key="5">
    <source>
        <dbReference type="ARBA" id="ARBA00022968"/>
    </source>
</evidence>
<evidence type="ECO:0000313" key="14">
    <source>
        <dbReference type="EMBL" id="AKQ66496.1"/>
    </source>
</evidence>
<keyword evidence="3" id="KW-0812">Transmembrane</keyword>